<dbReference type="GO" id="GO:0005886">
    <property type="term" value="C:plasma membrane"/>
    <property type="evidence" value="ECO:0007669"/>
    <property type="project" value="UniProtKB-SubCell"/>
</dbReference>
<evidence type="ECO:0000256" key="9">
    <source>
        <dbReference type="ARBA" id="ARBA00023316"/>
    </source>
</evidence>
<dbReference type="InterPro" id="IPR004276">
    <property type="entry name" value="GlycoTrans_28_N"/>
</dbReference>
<comment type="function">
    <text evidence="10">Cell wall formation. Catalyzes the transfer of a GlcNAc subunit on undecaprenyl-pyrophosphoryl-MurNAc-pentapeptide (lipid intermediate I) to form undecaprenyl-pyrophosphoryl-MurNAc-(pentapeptide)GlcNAc (lipid intermediate II).</text>
</comment>
<keyword evidence="2 10" id="KW-0132">Cell division</keyword>
<evidence type="ECO:0000256" key="7">
    <source>
        <dbReference type="ARBA" id="ARBA00023136"/>
    </source>
</evidence>
<keyword evidence="6 10" id="KW-0573">Peptidoglycan synthesis</keyword>
<keyword evidence="8 10" id="KW-0131">Cell cycle</keyword>
<comment type="caution">
    <text evidence="13">The sequence shown here is derived from an EMBL/GenBank/DDBJ whole genome shotgun (WGS) entry which is preliminary data.</text>
</comment>
<evidence type="ECO:0000259" key="11">
    <source>
        <dbReference type="Pfam" id="PF03033"/>
    </source>
</evidence>
<protein>
    <recommendedName>
        <fullName evidence="10">UDP-N-acetylglucosamine--N-acetylmuramyl-(pentapeptide) pyrophosphoryl-undecaprenol N-acetylglucosamine transferase</fullName>
        <ecNumber evidence="10">2.4.1.227</ecNumber>
    </recommendedName>
    <alternativeName>
        <fullName evidence="10">Undecaprenyl-PP-MurNAc-pentapeptide-UDPGlcNAc GlcNAc transferase</fullName>
    </alternativeName>
</protein>
<dbReference type="PANTHER" id="PTHR21015">
    <property type="entry name" value="UDP-N-ACETYLGLUCOSAMINE--N-ACETYLMURAMYL-(PENTAPEPTIDE) PYROPHOSPHORYL-UNDECAPRENOL N-ACETYLGLUCOSAMINE TRANSFERASE 1"/>
    <property type="match status" value="1"/>
</dbReference>
<dbReference type="HAMAP" id="MF_00033">
    <property type="entry name" value="MurG"/>
    <property type="match status" value="1"/>
</dbReference>
<comment type="subcellular location">
    <subcellularLocation>
        <location evidence="10">Cell membrane</location>
        <topology evidence="10">Peripheral membrane protein</topology>
        <orientation evidence="10">Cytoplasmic side</orientation>
    </subcellularLocation>
</comment>
<proteinExistence type="inferred from homology"/>
<dbReference type="GO" id="GO:0005975">
    <property type="term" value="P:carbohydrate metabolic process"/>
    <property type="evidence" value="ECO:0007669"/>
    <property type="project" value="InterPro"/>
</dbReference>
<comment type="caution">
    <text evidence="10">Lacks conserved residue(s) required for the propagation of feature annotation.</text>
</comment>
<feature type="binding site" evidence="10">
    <location>
        <position position="162"/>
    </location>
    <ligand>
        <name>UDP-N-acetyl-alpha-D-glucosamine</name>
        <dbReference type="ChEBI" id="CHEBI:57705"/>
    </ligand>
</feature>
<comment type="catalytic activity">
    <reaction evidence="10">
        <text>di-trans,octa-cis-undecaprenyl diphospho-N-acetyl-alpha-D-muramoyl-L-alanyl-D-glutamyl-meso-2,6-diaminopimeloyl-D-alanyl-D-alanine + UDP-N-acetyl-alpha-D-glucosamine = di-trans,octa-cis-undecaprenyl diphospho-[N-acetyl-alpha-D-glucosaminyl-(1-&gt;4)]-N-acetyl-alpha-D-muramoyl-L-alanyl-D-glutamyl-meso-2,6-diaminopimeloyl-D-alanyl-D-alanine + UDP + H(+)</text>
        <dbReference type="Rhea" id="RHEA:31227"/>
        <dbReference type="ChEBI" id="CHEBI:15378"/>
        <dbReference type="ChEBI" id="CHEBI:57705"/>
        <dbReference type="ChEBI" id="CHEBI:58223"/>
        <dbReference type="ChEBI" id="CHEBI:61387"/>
        <dbReference type="ChEBI" id="CHEBI:61388"/>
        <dbReference type="EC" id="2.4.1.227"/>
    </reaction>
</comment>
<keyword evidence="4 10" id="KW-0808">Transferase</keyword>
<evidence type="ECO:0000256" key="5">
    <source>
        <dbReference type="ARBA" id="ARBA00022960"/>
    </source>
</evidence>
<keyword evidence="9 10" id="KW-0961">Cell wall biogenesis/degradation</keyword>
<keyword evidence="5 10" id="KW-0133">Cell shape</keyword>
<dbReference type="EMBL" id="DSXR01000049">
    <property type="protein sequence ID" value="HGS86754.1"/>
    <property type="molecule type" value="Genomic_DNA"/>
</dbReference>
<feature type="domain" description="Glycosyltransferase family 28 N-terminal" evidence="11">
    <location>
        <begin position="4"/>
        <end position="138"/>
    </location>
</feature>
<reference evidence="13" key="1">
    <citation type="journal article" date="2020" name="mSystems">
        <title>Genome- and Community-Level Interaction Insights into Carbon Utilization and Element Cycling Functions of Hydrothermarchaeota in Hydrothermal Sediment.</title>
        <authorList>
            <person name="Zhou Z."/>
            <person name="Liu Y."/>
            <person name="Xu W."/>
            <person name="Pan J."/>
            <person name="Luo Z.H."/>
            <person name="Li M."/>
        </authorList>
    </citation>
    <scope>NUCLEOTIDE SEQUENCE [LARGE SCALE GENOMIC DNA]</scope>
    <source>
        <strain evidence="13">SpSt-556</strain>
    </source>
</reference>
<evidence type="ECO:0000256" key="2">
    <source>
        <dbReference type="ARBA" id="ARBA00022618"/>
    </source>
</evidence>
<dbReference type="GO" id="GO:0051301">
    <property type="term" value="P:cell division"/>
    <property type="evidence" value="ECO:0007669"/>
    <property type="project" value="UniProtKB-KW"/>
</dbReference>
<dbReference type="SUPFAM" id="SSF53756">
    <property type="entry name" value="UDP-Glycosyltransferase/glycogen phosphorylase"/>
    <property type="match status" value="1"/>
</dbReference>
<dbReference type="Gene3D" id="3.40.50.2000">
    <property type="entry name" value="Glycogen Phosphorylase B"/>
    <property type="match status" value="2"/>
</dbReference>
<dbReference type="AlphaFoldDB" id="A0A7C4Q859"/>
<evidence type="ECO:0000256" key="3">
    <source>
        <dbReference type="ARBA" id="ARBA00022676"/>
    </source>
</evidence>
<sequence>MRLLICAGGTGGGVYPALTVLHTLGDDANPVLWIGGEDGMEKDLVTRQQIPFRGIPAAGVHGVGLRALPGNLLRLAKGTLASCKILREFQPDVLFFTGGYVAVPMALMGIPRNSLLYVPDIEPGLALKTLARFADCIAVTAEESRSFFPASKRIVVTGYPLRPEILKWNRSRGREWFGIAEDEKVLLVFGGSKGAHSINQAVWSVLEGLLTNLHVIHVTGQADWPLVDACRNQLPGEWLSRYHVFPYLHEEMGAALAAADLAVCRAGASTLGELPHFGLPGILVPYPYAWRYQKVNADYLASRGAAVVVENDRLADELLPTVSQLMGDENQMKAMRKAMLDLAQPHAAEKIADLLRELAQSPAQKGRLTTW</sequence>
<keyword evidence="1 10" id="KW-1003">Cell membrane</keyword>
<feature type="binding site" evidence="10">
    <location>
        <begin position="10"/>
        <end position="12"/>
    </location>
    <ligand>
        <name>UDP-N-acetyl-alpha-D-glucosamine</name>
        <dbReference type="ChEBI" id="CHEBI:57705"/>
    </ligand>
</feature>
<dbReference type="GO" id="GO:0009252">
    <property type="term" value="P:peptidoglycan biosynthetic process"/>
    <property type="evidence" value="ECO:0007669"/>
    <property type="project" value="UniProtKB-UniRule"/>
</dbReference>
<feature type="binding site" evidence="10">
    <location>
        <position position="192"/>
    </location>
    <ligand>
        <name>UDP-N-acetyl-alpha-D-glucosamine</name>
        <dbReference type="ChEBI" id="CHEBI:57705"/>
    </ligand>
</feature>
<name>A0A7C4Q859_9CHLR</name>
<dbReference type="EC" id="2.4.1.227" evidence="10"/>
<dbReference type="Pfam" id="PF04101">
    <property type="entry name" value="Glyco_tran_28_C"/>
    <property type="match status" value="1"/>
</dbReference>
<evidence type="ECO:0000256" key="10">
    <source>
        <dbReference type="HAMAP-Rule" id="MF_00033"/>
    </source>
</evidence>
<evidence type="ECO:0000313" key="13">
    <source>
        <dbReference type="EMBL" id="HGS86754.1"/>
    </source>
</evidence>
<dbReference type="Pfam" id="PF03033">
    <property type="entry name" value="Glyco_transf_28"/>
    <property type="match status" value="1"/>
</dbReference>
<comment type="pathway">
    <text evidence="10">Cell wall biogenesis; peptidoglycan biosynthesis.</text>
</comment>
<keyword evidence="3 10" id="KW-0328">Glycosyltransferase</keyword>
<feature type="binding site" evidence="10">
    <location>
        <position position="293"/>
    </location>
    <ligand>
        <name>UDP-N-acetyl-alpha-D-glucosamine</name>
        <dbReference type="ChEBI" id="CHEBI:57705"/>
    </ligand>
</feature>
<dbReference type="UniPathway" id="UPA00219"/>
<dbReference type="CDD" id="cd03785">
    <property type="entry name" value="GT28_MurG"/>
    <property type="match status" value="1"/>
</dbReference>
<dbReference type="InterPro" id="IPR006009">
    <property type="entry name" value="GlcNAc_MurG"/>
</dbReference>
<evidence type="ECO:0000256" key="1">
    <source>
        <dbReference type="ARBA" id="ARBA00022475"/>
    </source>
</evidence>
<comment type="similarity">
    <text evidence="10">Belongs to the glycosyltransferase 28 family. MurG subfamily.</text>
</comment>
<evidence type="ECO:0000256" key="8">
    <source>
        <dbReference type="ARBA" id="ARBA00023306"/>
    </source>
</evidence>
<gene>
    <name evidence="10" type="primary">murG</name>
    <name evidence="13" type="ORF">ENT17_03970</name>
</gene>
<evidence type="ECO:0000256" key="6">
    <source>
        <dbReference type="ARBA" id="ARBA00022984"/>
    </source>
</evidence>
<evidence type="ECO:0000256" key="4">
    <source>
        <dbReference type="ARBA" id="ARBA00022679"/>
    </source>
</evidence>
<dbReference type="GO" id="GO:0050511">
    <property type="term" value="F:undecaprenyldiphospho-muramoylpentapeptide beta-N-acetylglucosaminyltransferase activity"/>
    <property type="evidence" value="ECO:0007669"/>
    <property type="project" value="UniProtKB-UniRule"/>
</dbReference>
<dbReference type="InterPro" id="IPR007235">
    <property type="entry name" value="Glyco_trans_28_C"/>
</dbReference>
<feature type="domain" description="Glycosyl transferase family 28 C-terminal" evidence="12">
    <location>
        <begin position="185"/>
        <end position="344"/>
    </location>
</feature>
<dbReference type="GO" id="GO:0071555">
    <property type="term" value="P:cell wall organization"/>
    <property type="evidence" value="ECO:0007669"/>
    <property type="project" value="UniProtKB-KW"/>
</dbReference>
<organism evidence="13">
    <name type="scientific">Bellilinea caldifistulae</name>
    <dbReference type="NCBI Taxonomy" id="360411"/>
    <lineage>
        <taxon>Bacteria</taxon>
        <taxon>Bacillati</taxon>
        <taxon>Chloroflexota</taxon>
        <taxon>Anaerolineae</taxon>
        <taxon>Anaerolineales</taxon>
        <taxon>Anaerolineaceae</taxon>
        <taxon>Bellilinea</taxon>
    </lineage>
</organism>
<accession>A0A7C4Q859</accession>
<evidence type="ECO:0000259" key="12">
    <source>
        <dbReference type="Pfam" id="PF04101"/>
    </source>
</evidence>
<dbReference type="GO" id="GO:0008360">
    <property type="term" value="P:regulation of cell shape"/>
    <property type="evidence" value="ECO:0007669"/>
    <property type="project" value="UniProtKB-KW"/>
</dbReference>
<dbReference type="PANTHER" id="PTHR21015:SF22">
    <property type="entry name" value="GLYCOSYLTRANSFERASE"/>
    <property type="match status" value="1"/>
</dbReference>
<keyword evidence="7 10" id="KW-0472">Membrane</keyword>